<evidence type="ECO:0000256" key="2">
    <source>
        <dbReference type="ARBA" id="ARBA00005697"/>
    </source>
</evidence>
<feature type="transmembrane region" description="Helical" evidence="9">
    <location>
        <begin position="51"/>
        <end position="71"/>
    </location>
</feature>
<sequence length="434" mass="45818">MDKFFKISESGSTVKNEIFGGIATFLTMAYIIFVNPSILSSAIKVDGAYGALMVATILGGAVATLTMGLLANYPFALAPGMGLNAYFTYTVVMKMGVDWRVALGAVFIEGLIFILITLVGVRTYIANAIPHSIKIATSAGIGLFITFIGLKNAGIVVSDPATYLALGKITTPEALTTIIGLLIIAALYALRVPGSILIGILLATIFGAFVGITKFNGVFGPIPNIAPTFFKLKLTGASLIDPSFWVIVLTFFFVDFFDTTGTLMGLANSAGMTDKEGNLPRATKAYMADATGTSIGALFGTSTVTTYIESGAGIAQGARTGLASVVTAGLMLLMLFMSPLASSIPAAATAPALIFVGSLMIKNLKIIDWDDTTEGLPAFITLVMMPLTYSIATGITLGMIVYPIVKLFSGKAKDVHWLTWVLGFLFILYLIYLR</sequence>
<dbReference type="AlphaFoldDB" id="A0A7G1G7C0"/>
<feature type="transmembrane region" description="Helical" evidence="9">
    <location>
        <begin position="344"/>
        <end position="364"/>
    </location>
</feature>
<evidence type="ECO:0000256" key="9">
    <source>
        <dbReference type="SAM" id="Phobius"/>
    </source>
</evidence>
<feature type="transmembrane region" description="Helical" evidence="9">
    <location>
        <begin position="417"/>
        <end position="433"/>
    </location>
</feature>
<dbReference type="InParanoid" id="A0A7G1G7C0"/>
<reference evidence="10 11" key="1">
    <citation type="submission" date="2018-06" db="EMBL/GenBank/DDBJ databases">
        <title>Genome sequencing of Oceanotoga sp. sy52.</title>
        <authorList>
            <person name="Mori K."/>
        </authorList>
    </citation>
    <scope>NUCLEOTIDE SEQUENCE [LARGE SCALE GENOMIC DNA]</scope>
    <source>
        <strain evidence="11">sy52</strain>
    </source>
</reference>
<feature type="transmembrane region" description="Helical" evidence="9">
    <location>
        <begin position="101"/>
        <end position="121"/>
    </location>
</feature>
<dbReference type="GO" id="GO:0005345">
    <property type="term" value="F:purine nucleobase transmembrane transporter activity"/>
    <property type="evidence" value="ECO:0007669"/>
    <property type="project" value="TreeGrafter"/>
</dbReference>
<dbReference type="RefSeq" id="WP_190613395.1">
    <property type="nucleotide sequence ID" value="NZ_AP018712.1"/>
</dbReference>
<dbReference type="PIRSF" id="PIRSF005353">
    <property type="entry name" value="PbuG"/>
    <property type="match status" value="1"/>
</dbReference>
<keyword evidence="4 8" id="KW-1003">Cell membrane</keyword>
<comment type="similarity">
    <text evidence="2 8">Belongs to the nucleobase:cation symporter-2 (NCS2) (TC 2.A.40) family. Azg-like subfamily.</text>
</comment>
<dbReference type="EMBL" id="AP018712">
    <property type="protein sequence ID" value="BBE31074.1"/>
    <property type="molecule type" value="Genomic_DNA"/>
</dbReference>
<feature type="transmembrane region" description="Helical" evidence="9">
    <location>
        <begin position="320"/>
        <end position="338"/>
    </location>
</feature>
<dbReference type="KEGG" id="ocy:OSSY52_12150"/>
<evidence type="ECO:0000256" key="4">
    <source>
        <dbReference type="ARBA" id="ARBA00022475"/>
    </source>
</evidence>
<evidence type="ECO:0000313" key="11">
    <source>
        <dbReference type="Proteomes" id="UP000516361"/>
    </source>
</evidence>
<feature type="transmembrane region" description="Helical" evidence="9">
    <location>
        <begin position="376"/>
        <end position="405"/>
    </location>
</feature>
<keyword evidence="7 8" id="KW-0472">Membrane</keyword>
<gene>
    <name evidence="10" type="ORF">OSSY52_12150</name>
</gene>
<keyword evidence="3 8" id="KW-0813">Transport</keyword>
<keyword evidence="6 8" id="KW-1133">Transmembrane helix</keyword>
<evidence type="ECO:0000313" key="10">
    <source>
        <dbReference type="EMBL" id="BBE31074.1"/>
    </source>
</evidence>
<protein>
    <submittedName>
        <fullName evidence="10">Permease</fullName>
    </submittedName>
</protein>
<dbReference type="InterPro" id="IPR006043">
    <property type="entry name" value="NCS2"/>
</dbReference>
<evidence type="ECO:0000256" key="5">
    <source>
        <dbReference type="ARBA" id="ARBA00022692"/>
    </source>
</evidence>
<dbReference type="GO" id="GO:0005886">
    <property type="term" value="C:plasma membrane"/>
    <property type="evidence" value="ECO:0007669"/>
    <property type="project" value="UniProtKB-SubCell"/>
</dbReference>
<evidence type="ECO:0000256" key="1">
    <source>
        <dbReference type="ARBA" id="ARBA00004651"/>
    </source>
</evidence>
<feature type="transmembrane region" description="Helical" evidence="9">
    <location>
        <begin position="18"/>
        <end position="39"/>
    </location>
</feature>
<evidence type="ECO:0000256" key="8">
    <source>
        <dbReference type="PIRNR" id="PIRNR005353"/>
    </source>
</evidence>
<feature type="transmembrane region" description="Helical" evidence="9">
    <location>
        <begin position="239"/>
        <end position="257"/>
    </location>
</feature>
<keyword evidence="11" id="KW-1185">Reference proteome</keyword>
<keyword evidence="5 8" id="KW-0812">Transmembrane</keyword>
<dbReference type="InterPro" id="IPR045018">
    <property type="entry name" value="Azg-like"/>
</dbReference>
<feature type="transmembrane region" description="Helical" evidence="9">
    <location>
        <begin position="197"/>
        <end position="219"/>
    </location>
</feature>
<dbReference type="Pfam" id="PF00860">
    <property type="entry name" value="Xan_ur_permease"/>
    <property type="match status" value="1"/>
</dbReference>
<dbReference type="FunCoup" id="A0A7G1G7C0">
    <property type="interactions" value="213"/>
</dbReference>
<evidence type="ECO:0000256" key="7">
    <source>
        <dbReference type="ARBA" id="ARBA00023136"/>
    </source>
</evidence>
<feature type="transmembrane region" description="Helical" evidence="9">
    <location>
        <begin position="133"/>
        <end position="154"/>
    </location>
</feature>
<dbReference type="InterPro" id="IPR026033">
    <property type="entry name" value="Azg-like_bact_archaea"/>
</dbReference>
<evidence type="ECO:0000256" key="6">
    <source>
        <dbReference type="ARBA" id="ARBA00022989"/>
    </source>
</evidence>
<accession>A0A7G1G7C0</accession>
<dbReference type="Proteomes" id="UP000516361">
    <property type="component" value="Chromosome"/>
</dbReference>
<organism evidence="10 11">
    <name type="scientific">Tepiditoga spiralis</name>
    <dbReference type="NCBI Taxonomy" id="2108365"/>
    <lineage>
        <taxon>Bacteria</taxon>
        <taxon>Thermotogati</taxon>
        <taxon>Thermotogota</taxon>
        <taxon>Thermotogae</taxon>
        <taxon>Petrotogales</taxon>
        <taxon>Petrotogaceae</taxon>
        <taxon>Tepiditoga</taxon>
    </lineage>
</organism>
<dbReference type="PANTHER" id="PTHR43337">
    <property type="entry name" value="XANTHINE/URACIL PERMEASE C887.17-RELATED"/>
    <property type="match status" value="1"/>
</dbReference>
<name>A0A7G1G7C0_9BACT</name>
<feature type="transmembrane region" description="Helical" evidence="9">
    <location>
        <begin position="174"/>
        <end position="190"/>
    </location>
</feature>
<proteinExistence type="inferred from homology"/>
<dbReference type="PANTHER" id="PTHR43337:SF1">
    <property type="entry name" value="XANTHINE_URACIL PERMEASE C887.17-RELATED"/>
    <property type="match status" value="1"/>
</dbReference>
<comment type="subcellular location">
    <subcellularLocation>
        <location evidence="1 8">Cell membrane</location>
        <topology evidence="1 8">Multi-pass membrane protein</topology>
    </subcellularLocation>
</comment>
<evidence type="ECO:0000256" key="3">
    <source>
        <dbReference type="ARBA" id="ARBA00022448"/>
    </source>
</evidence>